<accession>A0AAW2XNE7</accession>
<organism evidence="2">
    <name type="scientific">Sesamum latifolium</name>
    <dbReference type="NCBI Taxonomy" id="2727402"/>
    <lineage>
        <taxon>Eukaryota</taxon>
        <taxon>Viridiplantae</taxon>
        <taxon>Streptophyta</taxon>
        <taxon>Embryophyta</taxon>
        <taxon>Tracheophyta</taxon>
        <taxon>Spermatophyta</taxon>
        <taxon>Magnoliopsida</taxon>
        <taxon>eudicotyledons</taxon>
        <taxon>Gunneridae</taxon>
        <taxon>Pentapetalae</taxon>
        <taxon>asterids</taxon>
        <taxon>lamiids</taxon>
        <taxon>Lamiales</taxon>
        <taxon>Pedaliaceae</taxon>
        <taxon>Sesamum</taxon>
    </lineage>
</organism>
<protein>
    <submittedName>
        <fullName evidence="2">Uncharacterized protein</fullName>
    </submittedName>
</protein>
<reference evidence="2" key="1">
    <citation type="submission" date="2020-06" db="EMBL/GenBank/DDBJ databases">
        <authorList>
            <person name="Li T."/>
            <person name="Hu X."/>
            <person name="Zhang T."/>
            <person name="Song X."/>
            <person name="Zhang H."/>
            <person name="Dai N."/>
            <person name="Sheng W."/>
            <person name="Hou X."/>
            <person name="Wei L."/>
        </authorList>
    </citation>
    <scope>NUCLEOTIDE SEQUENCE</scope>
    <source>
        <strain evidence="2">KEN1</strain>
        <tissue evidence="2">Leaf</tissue>
    </source>
</reference>
<comment type="caution">
    <text evidence="2">The sequence shown here is derived from an EMBL/GenBank/DDBJ whole genome shotgun (WGS) entry which is preliminary data.</text>
</comment>
<evidence type="ECO:0000256" key="1">
    <source>
        <dbReference type="SAM" id="MobiDB-lite"/>
    </source>
</evidence>
<sequence>MAYEGEGQDVDMTHTSEWGLHDIADGQGTMDSILGVRLVHDKVLEECGPSDMQEVVKEVSSGLLQLVNIPLQFTSEGLTTISGGHQHGRPPGPATWGGPGRDAAVFN</sequence>
<evidence type="ECO:0000313" key="2">
    <source>
        <dbReference type="EMBL" id="KAL0455403.1"/>
    </source>
</evidence>
<name>A0AAW2XNE7_9LAMI</name>
<dbReference type="AlphaFoldDB" id="A0AAW2XNE7"/>
<gene>
    <name evidence="2" type="ORF">Slati_0879500</name>
</gene>
<dbReference type="EMBL" id="JACGWN010000003">
    <property type="protein sequence ID" value="KAL0455403.1"/>
    <property type="molecule type" value="Genomic_DNA"/>
</dbReference>
<feature type="region of interest" description="Disordered" evidence="1">
    <location>
        <begin position="79"/>
        <end position="107"/>
    </location>
</feature>
<proteinExistence type="predicted"/>
<reference evidence="2" key="2">
    <citation type="journal article" date="2024" name="Plant">
        <title>Genomic evolution and insights into agronomic trait innovations of Sesamum species.</title>
        <authorList>
            <person name="Miao H."/>
            <person name="Wang L."/>
            <person name="Qu L."/>
            <person name="Liu H."/>
            <person name="Sun Y."/>
            <person name="Le M."/>
            <person name="Wang Q."/>
            <person name="Wei S."/>
            <person name="Zheng Y."/>
            <person name="Lin W."/>
            <person name="Duan Y."/>
            <person name="Cao H."/>
            <person name="Xiong S."/>
            <person name="Wang X."/>
            <person name="Wei L."/>
            <person name="Li C."/>
            <person name="Ma Q."/>
            <person name="Ju M."/>
            <person name="Zhao R."/>
            <person name="Li G."/>
            <person name="Mu C."/>
            <person name="Tian Q."/>
            <person name="Mei H."/>
            <person name="Zhang T."/>
            <person name="Gao T."/>
            <person name="Zhang H."/>
        </authorList>
    </citation>
    <scope>NUCLEOTIDE SEQUENCE</scope>
    <source>
        <strain evidence="2">KEN1</strain>
    </source>
</reference>